<keyword evidence="9" id="KW-1185">Reference proteome</keyword>
<dbReference type="RefSeq" id="WP_370743788.1">
    <property type="nucleotide sequence ID" value="NZ_UIHC01000039.1"/>
</dbReference>
<sequence>MLSTQFLLTALVVVLAPGTGVVYTLAVALGQGRRAGLWAALGCTFGIVPAMLAAMFGLAALMHSSALLFQAVKVAGVAYLLYLAWQMLHEGGALGYKKTQRPRRDWLSPSAARC</sequence>
<dbReference type="GO" id="GO:0005886">
    <property type="term" value="C:plasma membrane"/>
    <property type="evidence" value="ECO:0007669"/>
    <property type="project" value="UniProtKB-SubCell"/>
</dbReference>
<organism evidence="8 9">
    <name type="scientific">Roseinatronobacter ekhonensis</name>
    <dbReference type="NCBI Taxonomy" id="254356"/>
    <lineage>
        <taxon>Bacteria</taxon>
        <taxon>Pseudomonadati</taxon>
        <taxon>Pseudomonadota</taxon>
        <taxon>Alphaproteobacteria</taxon>
        <taxon>Rhodobacterales</taxon>
        <taxon>Paracoccaceae</taxon>
        <taxon>Roseinatronobacter</taxon>
    </lineage>
</organism>
<gene>
    <name evidence="8" type="primary">rhtB_3</name>
    <name evidence="8" type="ORF">ROE7235_02920</name>
</gene>
<reference evidence="9" key="1">
    <citation type="submission" date="2018-08" db="EMBL/GenBank/DDBJ databases">
        <authorList>
            <person name="Rodrigo-Torres L."/>
            <person name="Arahal R. D."/>
            <person name="Lucena T."/>
        </authorList>
    </citation>
    <scope>NUCLEOTIDE SEQUENCE [LARGE SCALE GENOMIC DNA]</scope>
    <source>
        <strain evidence="9">CECT 7235</strain>
    </source>
</reference>
<feature type="transmembrane region" description="Helical" evidence="7">
    <location>
        <begin position="37"/>
        <end position="61"/>
    </location>
</feature>
<proteinExistence type="inferred from homology"/>
<protein>
    <submittedName>
        <fullName evidence="8">Homoserine/homoserine lactone efflux protein</fullName>
    </submittedName>
</protein>
<comment type="subcellular location">
    <subcellularLocation>
        <location evidence="1">Cell membrane</location>
        <topology evidence="1">Multi-pass membrane protein</topology>
    </subcellularLocation>
</comment>
<evidence type="ECO:0000256" key="7">
    <source>
        <dbReference type="SAM" id="Phobius"/>
    </source>
</evidence>
<dbReference type="EMBL" id="UIHC01000039">
    <property type="protein sequence ID" value="SUZ33152.1"/>
    <property type="molecule type" value="Genomic_DNA"/>
</dbReference>
<evidence type="ECO:0000313" key="9">
    <source>
        <dbReference type="Proteomes" id="UP000272908"/>
    </source>
</evidence>
<evidence type="ECO:0000256" key="5">
    <source>
        <dbReference type="ARBA" id="ARBA00022989"/>
    </source>
</evidence>
<name>A0A3B0MBB6_9RHOB</name>
<keyword evidence="3" id="KW-1003">Cell membrane</keyword>
<evidence type="ECO:0000256" key="2">
    <source>
        <dbReference type="ARBA" id="ARBA00007928"/>
    </source>
</evidence>
<comment type="similarity">
    <text evidence="2">Belongs to the Rht family.</text>
</comment>
<dbReference type="Proteomes" id="UP000272908">
    <property type="component" value="Unassembled WGS sequence"/>
</dbReference>
<dbReference type="GO" id="GO:0042970">
    <property type="term" value="F:homoserine transmembrane transporter activity"/>
    <property type="evidence" value="ECO:0007669"/>
    <property type="project" value="TreeGrafter"/>
</dbReference>
<dbReference type="AlphaFoldDB" id="A0A3B0MBB6"/>
<evidence type="ECO:0000256" key="6">
    <source>
        <dbReference type="ARBA" id="ARBA00023136"/>
    </source>
</evidence>
<dbReference type="PANTHER" id="PTHR30086:SF14">
    <property type="entry name" value="HOMOSERINE_HOMOSERINE LACTONE EFFLUX PROTEIN"/>
    <property type="match status" value="1"/>
</dbReference>
<accession>A0A3B0MBB6</accession>
<keyword evidence="6 7" id="KW-0472">Membrane</keyword>
<keyword evidence="4 7" id="KW-0812">Transmembrane</keyword>
<evidence type="ECO:0000313" key="8">
    <source>
        <dbReference type="EMBL" id="SUZ33152.1"/>
    </source>
</evidence>
<evidence type="ECO:0000256" key="3">
    <source>
        <dbReference type="ARBA" id="ARBA00022475"/>
    </source>
</evidence>
<feature type="transmembrane region" description="Helical" evidence="7">
    <location>
        <begin position="6"/>
        <end position="30"/>
    </location>
</feature>
<dbReference type="InterPro" id="IPR001123">
    <property type="entry name" value="LeuE-type"/>
</dbReference>
<feature type="transmembrane region" description="Helical" evidence="7">
    <location>
        <begin position="67"/>
        <end position="88"/>
    </location>
</feature>
<evidence type="ECO:0000256" key="1">
    <source>
        <dbReference type="ARBA" id="ARBA00004651"/>
    </source>
</evidence>
<dbReference type="PANTHER" id="PTHR30086">
    <property type="entry name" value="ARGININE EXPORTER PROTEIN ARGO"/>
    <property type="match status" value="1"/>
</dbReference>
<dbReference type="Pfam" id="PF01810">
    <property type="entry name" value="LysE"/>
    <property type="match status" value="1"/>
</dbReference>
<evidence type="ECO:0000256" key="4">
    <source>
        <dbReference type="ARBA" id="ARBA00022692"/>
    </source>
</evidence>
<keyword evidence="5 7" id="KW-1133">Transmembrane helix</keyword>